<accession>A0ABY4DUD8</accession>
<proteinExistence type="predicted"/>
<evidence type="ECO:0000313" key="1">
    <source>
        <dbReference type="EMBL" id="UOO82654.1"/>
    </source>
</evidence>
<evidence type="ECO:0000313" key="2">
    <source>
        <dbReference type="Proteomes" id="UP000829817"/>
    </source>
</evidence>
<protein>
    <submittedName>
        <fullName evidence="1">Uncharacterized protein</fullName>
    </submittedName>
</protein>
<name>A0ABY4DUD8_9NEIS</name>
<dbReference type="Proteomes" id="UP000829817">
    <property type="component" value="Chromosome"/>
</dbReference>
<dbReference type="EMBL" id="CP091508">
    <property type="protein sequence ID" value="UOO82654.1"/>
    <property type="molecule type" value="Genomic_DNA"/>
</dbReference>
<keyword evidence="2" id="KW-1185">Reference proteome</keyword>
<reference evidence="1 2" key="1">
    <citation type="journal article" date="2022" name="Res Sq">
        <title>Evolution of multicellular longitudinally dividing oral cavity symbionts (Neisseriaceae).</title>
        <authorList>
            <person name="Nyongesa S."/>
            <person name="Weber P."/>
            <person name="Bernet E."/>
            <person name="Pullido F."/>
            <person name="Nieckarz M."/>
            <person name="Delaby M."/>
            <person name="Nieves C."/>
            <person name="Viehboeck T."/>
            <person name="Krause N."/>
            <person name="Rivera-Millot A."/>
            <person name="Nakamura A."/>
            <person name="Vischer N."/>
            <person name="VanNieuwenhze M."/>
            <person name="Brun Y."/>
            <person name="Cava F."/>
            <person name="Bulgheresi S."/>
            <person name="Veyrier F."/>
        </authorList>
    </citation>
    <scope>NUCLEOTIDE SEQUENCE [LARGE SCALE GENOMIC DNA]</scope>
    <source>
        <strain evidence="1 2">CCUG 63373m</strain>
    </source>
</reference>
<sequence>MFADKLRPSEKCESAVSDGLILMELRVTVGNADVSVGFARELSACSYTHSQK</sequence>
<gene>
    <name evidence="1" type="ORF">LVJ83_04110</name>
</gene>
<dbReference type="RefSeq" id="WP_244786579.1">
    <property type="nucleotide sequence ID" value="NZ_CP091508.1"/>
</dbReference>
<organism evidence="1 2">
    <name type="scientific">Uruburuella testudinis</name>
    <dbReference type="NCBI Taxonomy" id="1282863"/>
    <lineage>
        <taxon>Bacteria</taxon>
        <taxon>Pseudomonadati</taxon>
        <taxon>Pseudomonadota</taxon>
        <taxon>Betaproteobacteria</taxon>
        <taxon>Neisseriales</taxon>
        <taxon>Neisseriaceae</taxon>
        <taxon>Uruburuella</taxon>
    </lineage>
</organism>